<dbReference type="GO" id="GO:0005886">
    <property type="term" value="C:plasma membrane"/>
    <property type="evidence" value="ECO:0007669"/>
    <property type="project" value="UniProtKB-SubCell"/>
</dbReference>
<evidence type="ECO:0000313" key="16">
    <source>
        <dbReference type="EnsemblMetazoa" id="AFUN019818-PA"/>
    </source>
</evidence>
<comment type="function">
    <text evidence="12">Increases cell migration by inducing filopodia formation at the leading edge of migrating cells. Plays a role in regulation of apoptosis, possibly through control of CASP3. May be involved in a redox-related process.</text>
</comment>
<comment type="similarity">
    <text evidence="13">Belongs to the SelWTH family.</text>
</comment>
<evidence type="ECO:0000256" key="13">
    <source>
        <dbReference type="ARBA" id="ARBA00060789"/>
    </source>
</evidence>
<dbReference type="GO" id="GO:0051491">
    <property type="term" value="P:positive regulation of filopodium assembly"/>
    <property type="evidence" value="ECO:0007669"/>
    <property type="project" value="TreeGrafter"/>
</dbReference>
<evidence type="ECO:0000256" key="3">
    <source>
        <dbReference type="ARBA" id="ARBA00022475"/>
    </source>
</evidence>
<dbReference type="NCBIfam" id="TIGR02174">
    <property type="entry name" value="CXXU_selWTH"/>
    <property type="match status" value="1"/>
</dbReference>
<keyword evidence="6" id="KW-0007">Acetylation</keyword>
<dbReference type="Gene3D" id="3.40.30.10">
    <property type="entry name" value="Glutaredoxin"/>
    <property type="match status" value="1"/>
</dbReference>
<dbReference type="AlphaFoldDB" id="A0A4Y0BLV0"/>
<dbReference type="PANTHER" id="PTHR15124">
    <property type="entry name" value="SELENOPROTEIN W"/>
    <property type="match status" value="1"/>
</dbReference>
<comment type="subunit">
    <text evidence="14">Interacts with GPX1.</text>
</comment>
<evidence type="ECO:0000256" key="11">
    <source>
        <dbReference type="ARBA" id="ARBA00023289"/>
    </source>
</evidence>
<dbReference type="FunFam" id="3.40.30.10:FF:000131">
    <property type="entry name" value="migration and invasion enhancer 1"/>
    <property type="match status" value="1"/>
</dbReference>
<protein>
    <recommendedName>
        <fullName evidence="15">Migration and invasion enhancer 1</fullName>
    </recommendedName>
</protein>
<keyword evidence="5" id="KW-0053">Apoptosis</keyword>
<evidence type="ECO:0000256" key="5">
    <source>
        <dbReference type="ARBA" id="ARBA00022703"/>
    </source>
</evidence>
<accession>A0A4Y0BLV0</accession>
<dbReference type="EnsemblMetazoa" id="AFUN019818-RA">
    <property type="protein sequence ID" value="AFUN019818-PA"/>
    <property type="gene ID" value="AFUN019818"/>
</dbReference>
<dbReference type="STRING" id="62324.A0A4Y0BLV0"/>
<dbReference type="PANTHER" id="PTHR15124:SF27">
    <property type="entry name" value="MIGRATION AND INVASION ENHANCER 1"/>
    <property type="match status" value="1"/>
</dbReference>
<evidence type="ECO:0000256" key="4">
    <source>
        <dbReference type="ARBA" id="ARBA00022490"/>
    </source>
</evidence>
<keyword evidence="11" id="KW-0636">Prenylation</keyword>
<dbReference type="InterPro" id="IPR051441">
    <property type="entry name" value="SelW_related"/>
</dbReference>
<dbReference type="InterPro" id="IPR011893">
    <property type="entry name" value="Selenoprotein_Rdx-typ"/>
</dbReference>
<dbReference type="SUPFAM" id="SSF52833">
    <property type="entry name" value="Thioredoxin-like"/>
    <property type="match status" value="1"/>
</dbReference>
<proteinExistence type="inferred from homology"/>
<dbReference type="VEuPathDB" id="VectorBase:AFUN019818"/>
<evidence type="ECO:0000256" key="9">
    <source>
        <dbReference type="ARBA" id="ARBA00023284"/>
    </source>
</evidence>
<evidence type="ECO:0000256" key="14">
    <source>
        <dbReference type="ARBA" id="ARBA00065658"/>
    </source>
</evidence>
<evidence type="ECO:0000256" key="1">
    <source>
        <dbReference type="ARBA" id="ARBA00004342"/>
    </source>
</evidence>
<reference evidence="16" key="1">
    <citation type="submission" date="2020-05" db="UniProtKB">
        <authorList>
            <consortium name="EnsemblMetazoa"/>
        </authorList>
    </citation>
    <scope>IDENTIFICATION</scope>
    <source>
        <strain evidence="16">FUMOZ</strain>
    </source>
</reference>
<keyword evidence="7" id="KW-0472">Membrane</keyword>
<dbReference type="Pfam" id="PF10262">
    <property type="entry name" value="Rdx"/>
    <property type="match status" value="1"/>
</dbReference>
<evidence type="ECO:0000256" key="2">
    <source>
        <dbReference type="ARBA" id="ARBA00004514"/>
    </source>
</evidence>
<evidence type="ECO:0000256" key="6">
    <source>
        <dbReference type="ARBA" id="ARBA00022990"/>
    </source>
</evidence>
<keyword evidence="3" id="KW-1003">Cell membrane</keyword>
<sequence length="107" mass="12057">MVKMSLSEESNRNPRVDIEYCNVCNSKPQCLELASIIREQIPEADVVCRTGRRGSFEVQINDTLIHSKLSSLAFPHYEDVVQNVRNARDGLPVNKVAEQPITDCVVQ</sequence>
<evidence type="ECO:0000256" key="8">
    <source>
        <dbReference type="ARBA" id="ARBA00023157"/>
    </source>
</evidence>
<evidence type="ECO:0000256" key="7">
    <source>
        <dbReference type="ARBA" id="ARBA00023136"/>
    </source>
</evidence>
<evidence type="ECO:0000256" key="12">
    <source>
        <dbReference type="ARBA" id="ARBA00055778"/>
    </source>
</evidence>
<organism evidence="16">
    <name type="scientific">Anopheles funestus</name>
    <name type="common">African malaria mosquito</name>
    <dbReference type="NCBI Taxonomy" id="62324"/>
    <lineage>
        <taxon>Eukaryota</taxon>
        <taxon>Metazoa</taxon>
        <taxon>Ecdysozoa</taxon>
        <taxon>Arthropoda</taxon>
        <taxon>Hexapoda</taxon>
        <taxon>Insecta</taxon>
        <taxon>Pterygota</taxon>
        <taxon>Neoptera</taxon>
        <taxon>Endopterygota</taxon>
        <taxon>Diptera</taxon>
        <taxon>Nematocera</taxon>
        <taxon>Culicoidea</taxon>
        <taxon>Culicidae</taxon>
        <taxon>Anophelinae</taxon>
        <taxon>Anopheles</taxon>
    </lineage>
</organism>
<name>A0A4Y0BLV0_ANOFN</name>
<keyword evidence="4" id="KW-0963">Cytoplasm</keyword>
<dbReference type="GO" id="GO:0043066">
    <property type="term" value="P:negative regulation of apoptotic process"/>
    <property type="evidence" value="ECO:0007669"/>
    <property type="project" value="TreeGrafter"/>
</dbReference>
<keyword evidence="9" id="KW-0676">Redox-active center</keyword>
<dbReference type="InterPro" id="IPR036249">
    <property type="entry name" value="Thioredoxin-like_sf"/>
</dbReference>
<dbReference type="VEuPathDB" id="VectorBase:AFUN2_014749"/>
<evidence type="ECO:0000256" key="10">
    <source>
        <dbReference type="ARBA" id="ARBA00023288"/>
    </source>
</evidence>
<evidence type="ECO:0000256" key="15">
    <source>
        <dbReference type="ARBA" id="ARBA00069166"/>
    </source>
</evidence>
<dbReference type="GO" id="GO:0006915">
    <property type="term" value="P:apoptotic process"/>
    <property type="evidence" value="ECO:0007669"/>
    <property type="project" value="UniProtKB-KW"/>
</dbReference>
<dbReference type="GO" id="GO:0005829">
    <property type="term" value="C:cytosol"/>
    <property type="evidence" value="ECO:0007669"/>
    <property type="project" value="UniProtKB-SubCell"/>
</dbReference>
<comment type="subcellular location">
    <subcellularLocation>
        <location evidence="1">Cell membrane</location>
        <topology evidence="1">Lipid-anchor</topology>
        <orientation evidence="1">Cytoplasmic side</orientation>
    </subcellularLocation>
    <subcellularLocation>
        <location evidence="2">Cytoplasm</location>
        <location evidence="2">Cytosol</location>
    </subcellularLocation>
</comment>
<keyword evidence="10" id="KW-0449">Lipoprotein</keyword>
<keyword evidence="8" id="KW-1015">Disulfide bond</keyword>